<keyword evidence="14" id="KW-1185">Reference proteome</keyword>
<feature type="domain" description="C2H2-type" evidence="12">
    <location>
        <begin position="304"/>
        <end position="331"/>
    </location>
</feature>
<dbReference type="InterPro" id="IPR013087">
    <property type="entry name" value="Znf_C2H2_type"/>
</dbReference>
<comment type="caution">
    <text evidence="13">The sequence shown here is derived from an EMBL/GenBank/DDBJ whole genome shotgun (WGS) entry which is preliminary data.</text>
</comment>
<evidence type="ECO:0000313" key="14">
    <source>
        <dbReference type="Proteomes" id="UP001159405"/>
    </source>
</evidence>
<dbReference type="SUPFAM" id="SSF57667">
    <property type="entry name" value="beta-beta-alpha zinc fingers"/>
    <property type="match status" value="3"/>
</dbReference>
<feature type="domain" description="C2H2-type" evidence="12">
    <location>
        <begin position="276"/>
        <end position="303"/>
    </location>
</feature>
<dbReference type="InterPro" id="IPR036236">
    <property type="entry name" value="Znf_C2H2_sf"/>
</dbReference>
<evidence type="ECO:0000256" key="11">
    <source>
        <dbReference type="SAM" id="MobiDB-lite"/>
    </source>
</evidence>
<keyword evidence="5" id="KW-0862">Zinc</keyword>
<evidence type="ECO:0000313" key="13">
    <source>
        <dbReference type="EMBL" id="CAH3143132.1"/>
    </source>
</evidence>
<feature type="domain" description="C2H2-type" evidence="12">
    <location>
        <begin position="362"/>
        <end position="390"/>
    </location>
</feature>
<evidence type="ECO:0000256" key="3">
    <source>
        <dbReference type="ARBA" id="ARBA00022737"/>
    </source>
</evidence>
<comment type="subcellular location">
    <subcellularLocation>
        <location evidence="1">Nucleus</location>
    </subcellularLocation>
</comment>
<dbReference type="InterPro" id="IPR050457">
    <property type="entry name" value="ZnFinger_BTB_dom_contain"/>
</dbReference>
<organism evidence="13 14">
    <name type="scientific">Porites lobata</name>
    <dbReference type="NCBI Taxonomy" id="104759"/>
    <lineage>
        <taxon>Eukaryota</taxon>
        <taxon>Metazoa</taxon>
        <taxon>Cnidaria</taxon>
        <taxon>Anthozoa</taxon>
        <taxon>Hexacorallia</taxon>
        <taxon>Scleractinia</taxon>
        <taxon>Fungiina</taxon>
        <taxon>Poritidae</taxon>
        <taxon>Porites</taxon>
    </lineage>
</organism>
<keyword evidence="9" id="KW-0539">Nucleus</keyword>
<keyword evidence="8" id="KW-0804">Transcription</keyword>
<feature type="domain" description="C2H2-type" evidence="12">
    <location>
        <begin position="248"/>
        <end position="275"/>
    </location>
</feature>
<protein>
    <recommendedName>
        <fullName evidence="12">C2H2-type domain-containing protein</fullName>
    </recommendedName>
</protein>
<dbReference type="Proteomes" id="UP001159405">
    <property type="component" value="Unassembled WGS sequence"/>
</dbReference>
<dbReference type="Pfam" id="PF00096">
    <property type="entry name" value="zf-C2H2"/>
    <property type="match status" value="4"/>
</dbReference>
<evidence type="ECO:0000256" key="8">
    <source>
        <dbReference type="ARBA" id="ARBA00023163"/>
    </source>
</evidence>
<proteinExistence type="predicted"/>
<keyword evidence="4 10" id="KW-0863">Zinc-finger</keyword>
<feature type="region of interest" description="Disordered" evidence="11">
    <location>
        <begin position="202"/>
        <end position="234"/>
    </location>
</feature>
<dbReference type="PROSITE" id="PS50157">
    <property type="entry name" value="ZINC_FINGER_C2H2_2"/>
    <property type="match status" value="5"/>
</dbReference>
<evidence type="ECO:0000256" key="2">
    <source>
        <dbReference type="ARBA" id="ARBA00022723"/>
    </source>
</evidence>
<evidence type="ECO:0000256" key="7">
    <source>
        <dbReference type="ARBA" id="ARBA00023125"/>
    </source>
</evidence>
<keyword evidence="7" id="KW-0238">DNA-binding</keyword>
<dbReference type="Gene3D" id="3.30.160.60">
    <property type="entry name" value="Classic Zinc Finger"/>
    <property type="match status" value="5"/>
</dbReference>
<keyword evidence="2" id="KW-0479">Metal-binding</keyword>
<dbReference type="PANTHER" id="PTHR46105:SF5">
    <property type="entry name" value="ZINC FINGER AND BTB DOMAIN-CONTAINING PROTEIN 44 ISOFORM X1"/>
    <property type="match status" value="1"/>
</dbReference>
<keyword evidence="3" id="KW-0677">Repeat</keyword>
<evidence type="ECO:0000256" key="6">
    <source>
        <dbReference type="ARBA" id="ARBA00023015"/>
    </source>
</evidence>
<gene>
    <name evidence="13" type="ORF">PLOB_00043241</name>
</gene>
<evidence type="ECO:0000256" key="4">
    <source>
        <dbReference type="ARBA" id="ARBA00022771"/>
    </source>
</evidence>
<keyword evidence="6" id="KW-0805">Transcription regulation</keyword>
<accession>A0ABN8PJE9</accession>
<evidence type="ECO:0000256" key="5">
    <source>
        <dbReference type="ARBA" id="ARBA00022833"/>
    </source>
</evidence>
<name>A0ABN8PJE9_9CNID</name>
<sequence length="391" mass="44450">MEKFPLGPLWYDLSTTIAEAASTASLNAANSTSLVNNLLNGRNIWDSPLPLHKRSSLSKAEDNCVMVWSKDALQSMPCSQPVTHRVPNILPPFESLTSKMRVPRYVFHPNEALCGVQTFEICRGPTLPWNMNIFPFTLPKATPLVYSFQDAPQIGAGSAGHQASSIPFVPGVTVPQYPDAQYMFREANLFMVPKQESYKATSPFLEETPPKRNNLPKATTNQTSNDQTDAKKETACKLEPKNKAIKSYQCRFCSKTYTRHSALIIHMRIHTGERPYSCSVCERTFRQAGGLESHMRSHTGEKPYQCDICDRRFSHSNAAKNHRRTHTGEKPYQCKYKGCVQRFADQSTLKKHLRIHTGEKPFQCPHCWRKFTQLGNRNKHIHCRHSQVKQK</sequence>
<evidence type="ECO:0000256" key="9">
    <source>
        <dbReference type="ARBA" id="ARBA00023242"/>
    </source>
</evidence>
<feature type="domain" description="C2H2-type" evidence="12">
    <location>
        <begin position="332"/>
        <end position="361"/>
    </location>
</feature>
<dbReference type="PANTHER" id="PTHR46105">
    <property type="entry name" value="AGAP004733-PA"/>
    <property type="match status" value="1"/>
</dbReference>
<reference evidence="13 14" key="1">
    <citation type="submission" date="2022-05" db="EMBL/GenBank/DDBJ databases">
        <authorList>
            <consortium name="Genoscope - CEA"/>
            <person name="William W."/>
        </authorList>
    </citation>
    <scope>NUCLEOTIDE SEQUENCE [LARGE SCALE GENOMIC DNA]</scope>
</reference>
<dbReference type="SMART" id="SM00355">
    <property type="entry name" value="ZnF_C2H2"/>
    <property type="match status" value="5"/>
</dbReference>
<evidence type="ECO:0000256" key="1">
    <source>
        <dbReference type="ARBA" id="ARBA00004123"/>
    </source>
</evidence>
<feature type="compositionally biased region" description="Polar residues" evidence="11">
    <location>
        <begin position="216"/>
        <end position="227"/>
    </location>
</feature>
<dbReference type="EMBL" id="CALNXK010000070">
    <property type="protein sequence ID" value="CAH3143132.1"/>
    <property type="molecule type" value="Genomic_DNA"/>
</dbReference>
<evidence type="ECO:0000256" key="10">
    <source>
        <dbReference type="PROSITE-ProRule" id="PRU00042"/>
    </source>
</evidence>
<evidence type="ECO:0000259" key="12">
    <source>
        <dbReference type="PROSITE" id="PS50157"/>
    </source>
</evidence>
<dbReference type="PROSITE" id="PS00028">
    <property type="entry name" value="ZINC_FINGER_C2H2_1"/>
    <property type="match status" value="5"/>
</dbReference>